<dbReference type="Pfam" id="PF02082">
    <property type="entry name" value="Rrf2"/>
    <property type="match status" value="1"/>
</dbReference>
<evidence type="ECO:0000256" key="9">
    <source>
        <dbReference type="ARBA" id="ARBA00022691"/>
    </source>
</evidence>
<keyword evidence="10" id="KW-0819">tRNA processing</keyword>
<dbReference type="InterPro" id="IPR000192">
    <property type="entry name" value="Aminotrans_V_dom"/>
</dbReference>
<dbReference type="InterPro" id="IPR036390">
    <property type="entry name" value="WH_DNA-bd_sf"/>
</dbReference>
<dbReference type="InterPro" id="IPR000944">
    <property type="entry name" value="Tscrpt_reg_Rrf2"/>
</dbReference>
<dbReference type="CDD" id="cd01335">
    <property type="entry name" value="Radical_SAM"/>
    <property type="match status" value="1"/>
</dbReference>
<dbReference type="GO" id="GO:0006183">
    <property type="term" value="P:GTP biosynthetic process"/>
    <property type="evidence" value="ECO:0007669"/>
    <property type="project" value="InterPro"/>
</dbReference>
<dbReference type="Gene3D" id="3.40.640.10">
    <property type="entry name" value="Type I PLP-dependent aspartate aminotransferase-like (Major domain)"/>
    <property type="match status" value="1"/>
</dbReference>
<protein>
    <recommendedName>
        <fullName evidence="4">cysteine desulfurase</fullName>
        <ecNumber evidence="4">2.8.1.7</ecNumber>
    </recommendedName>
</protein>
<dbReference type="GO" id="GO:0051536">
    <property type="term" value="F:iron-sulfur cluster binding"/>
    <property type="evidence" value="ECO:0007669"/>
    <property type="project" value="UniProtKB-KW"/>
</dbReference>
<proteinExistence type="inferred from homology"/>
<dbReference type="GO" id="GO:0070475">
    <property type="term" value="P:rRNA base methylation"/>
    <property type="evidence" value="ECO:0007669"/>
    <property type="project" value="InterPro"/>
</dbReference>
<dbReference type="InterPro" id="IPR013785">
    <property type="entry name" value="Aldolase_TIM"/>
</dbReference>
<dbReference type="PROSITE" id="PS51197">
    <property type="entry name" value="HTH_RRF2_2"/>
    <property type="match status" value="1"/>
</dbReference>
<dbReference type="InterPro" id="IPR007197">
    <property type="entry name" value="rSAM"/>
</dbReference>
<dbReference type="PROSITE" id="PS01332">
    <property type="entry name" value="HTH_RRF2_1"/>
    <property type="match status" value="1"/>
</dbReference>
<dbReference type="InterPro" id="IPR004383">
    <property type="entry name" value="rRNA_lsu_MTrfase_RlmN/Cfr"/>
</dbReference>
<dbReference type="NCBIfam" id="TIGR00048">
    <property type="entry name" value="rRNA_mod_RlmN"/>
    <property type="match status" value="1"/>
</dbReference>
<dbReference type="SUPFAM" id="SSF53383">
    <property type="entry name" value="PLP-dependent transferases"/>
    <property type="match status" value="1"/>
</dbReference>
<dbReference type="PANTHER" id="PTHR11601">
    <property type="entry name" value="CYSTEINE DESULFURYLASE FAMILY MEMBER"/>
    <property type="match status" value="1"/>
</dbReference>
<dbReference type="SUPFAM" id="SSF75217">
    <property type="entry name" value="alpha/beta knot"/>
    <property type="match status" value="1"/>
</dbReference>
<dbReference type="PROSITE" id="PS51918">
    <property type="entry name" value="RADICAL_SAM"/>
    <property type="match status" value="1"/>
</dbReference>
<evidence type="ECO:0000256" key="8">
    <source>
        <dbReference type="ARBA" id="ARBA00022679"/>
    </source>
</evidence>
<keyword evidence="5" id="KW-0963">Cytoplasm</keyword>
<dbReference type="PROSITE" id="PS51374">
    <property type="entry name" value="NDPK_LIKE"/>
    <property type="match status" value="1"/>
</dbReference>
<dbReference type="FunFam" id="3.40.640.10:FF:000003">
    <property type="entry name" value="Cysteine desulfurase IscS"/>
    <property type="match status" value="1"/>
</dbReference>
<dbReference type="GO" id="GO:0006241">
    <property type="term" value="P:CTP biosynthetic process"/>
    <property type="evidence" value="ECO:0007669"/>
    <property type="project" value="InterPro"/>
</dbReference>
<dbReference type="Gene3D" id="3.30.70.141">
    <property type="entry name" value="Nucleoside diphosphate kinase-like domain"/>
    <property type="match status" value="1"/>
</dbReference>
<dbReference type="InterPro" id="IPR058240">
    <property type="entry name" value="rSAM_sf"/>
</dbReference>
<evidence type="ECO:0000313" key="17">
    <source>
        <dbReference type="EMBL" id="CAE7366466.1"/>
    </source>
</evidence>
<dbReference type="PROSITE" id="PS00469">
    <property type="entry name" value="NDPK"/>
    <property type="match status" value="1"/>
</dbReference>
<dbReference type="SFLD" id="SFLDG01062">
    <property type="entry name" value="methyltransferase_(Class_A)"/>
    <property type="match status" value="1"/>
</dbReference>
<dbReference type="CDD" id="cd18093">
    <property type="entry name" value="SpoU-like_TrmJ"/>
    <property type="match status" value="1"/>
</dbReference>
<feature type="domain" description="Radical SAM core" evidence="16">
    <location>
        <begin position="778"/>
        <end position="1011"/>
    </location>
</feature>
<dbReference type="Gene3D" id="3.20.20.70">
    <property type="entry name" value="Aldolase class I"/>
    <property type="match status" value="1"/>
</dbReference>
<keyword evidence="9" id="KW-0949">S-adenosyl-L-methionine</keyword>
<dbReference type="AlphaFoldDB" id="A0A812Q6P6"/>
<dbReference type="InterPro" id="IPR027492">
    <property type="entry name" value="RNA_MTrfase_RlmN"/>
</dbReference>
<comment type="similarity">
    <text evidence="2">Belongs to the class-V pyridoxal-phosphate-dependent aminotransferase family. NifS/IscS subfamily.</text>
</comment>
<dbReference type="SUPFAM" id="SSF54919">
    <property type="entry name" value="Nucleoside diphosphate kinase, NDK"/>
    <property type="match status" value="1"/>
</dbReference>
<dbReference type="SUPFAM" id="SSF102114">
    <property type="entry name" value="Radical SAM enzymes"/>
    <property type="match status" value="1"/>
</dbReference>
<evidence type="ECO:0000256" key="6">
    <source>
        <dbReference type="ARBA" id="ARBA00022552"/>
    </source>
</evidence>
<dbReference type="Gene3D" id="3.90.1150.10">
    <property type="entry name" value="Aspartate Aminotransferase, domain 1"/>
    <property type="match status" value="1"/>
</dbReference>
<dbReference type="InterPro" id="IPR001564">
    <property type="entry name" value="Nucleoside_diP_kinase"/>
</dbReference>
<sequence length="1050" mass="115304">MKNMGLSQLVVVNPKRYPDPQADWRAAGALDILDGATVVDTVETAIADCHWVVGTSTRLRKIPWPVTDAKGIARQVVEQANEAQIAILFGREDSGLTNEELRRCHYHLQIPAAPEYSSLNLAMAVQVVCYELFQASQSEPVVTAWDRRMATSAELDAMLVHLEETLLDGGFLLAENPGQTMTRVRRMFSRMQLDETEVQIMRGIIKHFSRVDNSGRYAVTAMLDIALHCEQGPVSVQDIAGRQDISSSYLEQIVGRLKRLGLLTSHRGPGGGYQLGAAMLVQGNFGNPASRSHVYGWRAEEAVEAARAEIALALNADPREIVWTSGATESDNLALKGVAFNASRKHIVTSAVEHKAVLDTCADLHAQGFEVTYLQPDAHGRVEVAQVAEALREDTLIVSIMHVNNELGTICDIQGMGALCRSRGVLFHVDAAQSFGKLAIDVQAMCIDMLSISAHKLYGPKGIGVLYVRREPPIKLHPLIHGGGHEMGMRSGTLPTHQIIGLAEASRLMQADMVKEQARLSSLRERLLTHLRQIPDTFIHSHPEFNLPSIVNVGFAGIDGETLLLALDDLALSTGSACNSTSVEPSFVLSAIGVPRDIAQASLRISFGRFSQAEVLEGEDAIATNRRLMGATNPSEAAPGTIRADFAESIDANSVHGSDAPESAAREIAFFFSDDEIHPRNLMINLYGLDRSALEALFVEQGQQAFRGRQLMKWVYHQGRTDFAAMTDLSLSMRQWLAENTCFELPRVESFQVSKDGTCKWLLDVGNGNLVETVLIPEKNRNTLCVSSQVGCMLDCSFCSTGKQGFSGNLPAAFVVGQMVLANQVLAEKNQRVSNIVLMGMGEPLLNFDAAVSATNIFMDDLAFGLSKRRVTLSTAGVVPAIYELAKVSDVSLAVSLHAPIDELRDQLVPINRKYPIKELLDACRHYVDQLGEKRKLVIEYTLMRGVNDQHEHAVALAELLKDVRCKINLIPFNPFPASGYQKPYQRDIYNFQTYLMKQGYATMLRTTRGDDIDAACGQLVGQVKDRTKRQSRYLARVKADGNNFVAQTT</sequence>
<dbReference type="Pfam" id="PF04055">
    <property type="entry name" value="Radical_SAM"/>
    <property type="match status" value="1"/>
</dbReference>
<keyword evidence="6" id="KW-0698">rRNA processing</keyword>
<dbReference type="SUPFAM" id="SSF46785">
    <property type="entry name" value="Winged helix' DNA-binding domain"/>
    <property type="match status" value="1"/>
</dbReference>
<dbReference type="InterPro" id="IPR034907">
    <property type="entry name" value="NDK-like_dom"/>
</dbReference>
<dbReference type="GO" id="GO:0046872">
    <property type="term" value="F:metal ion binding"/>
    <property type="evidence" value="ECO:0007669"/>
    <property type="project" value="UniProtKB-KW"/>
</dbReference>
<keyword evidence="13" id="KW-0408">Iron</keyword>
<accession>A0A812Q6P6</accession>
<dbReference type="OrthoDB" id="10250117at2759"/>
<dbReference type="SFLD" id="SFLDF00275">
    <property type="entry name" value="adenosine_C2_methyltransferase"/>
    <property type="match status" value="1"/>
</dbReference>
<evidence type="ECO:0000256" key="3">
    <source>
        <dbReference type="ARBA" id="ARBA00007228"/>
    </source>
</evidence>
<dbReference type="GO" id="GO:0030488">
    <property type="term" value="P:tRNA methylation"/>
    <property type="evidence" value="ECO:0007669"/>
    <property type="project" value="InterPro"/>
</dbReference>
<dbReference type="GO" id="GO:0004550">
    <property type="term" value="F:nucleoside diphosphate kinase activity"/>
    <property type="evidence" value="ECO:0007669"/>
    <property type="project" value="InterPro"/>
</dbReference>
<keyword evidence="8" id="KW-0808">Transferase</keyword>
<comment type="similarity">
    <text evidence="15">Belongs to the NDK family.</text>
</comment>
<dbReference type="InterPro" id="IPR036850">
    <property type="entry name" value="NDK-like_dom_sf"/>
</dbReference>
<dbReference type="InterPro" id="IPR036388">
    <property type="entry name" value="WH-like_DNA-bd_sf"/>
</dbReference>
<dbReference type="InterPro" id="IPR004384">
    <property type="entry name" value="RNA_MeTrfase_TrmJ/LasT"/>
</dbReference>
<dbReference type="EC" id="2.8.1.7" evidence="4"/>
<comment type="cofactor">
    <cofactor evidence="1">
        <name>pyridoxal 5'-phosphate</name>
        <dbReference type="ChEBI" id="CHEBI:597326"/>
    </cofactor>
</comment>
<dbReference type="InterPro" id="IPR020578">
    <property type="entry name" value="Aminotrans_V_PyrdxlP_BS"/>
</dbReference>
<dbReference type="SFLD" id="SFLDS00029">
    <property type="entry name" value="Radical_SAM"/>
    <property type="match status" value="1"/>
</dbReference>
<dbReference type="HAMAP" id="MF_01849">
    <property type="entry name" value="RNA_methyltr_RlmN"/>
    <property type="match status" value="1"/>
</dbReference>
<dbReference type="Proteomes" id="UP000601435">
    <property type="component" value="Unassembled WGS sequence"/>
</dbReference>
<dbReference type="InterPro" id="IPR001537">
    <property type="entry name" value="SpoU_MeTrfase"/>
</dbReference>
<dbReference type="Pfam" id="PF00588">
    <property type="entry name" value="SpoU_methylase"/>
    <property type="match status" value="1"/>
</dbReference>
<dbReference type="InterPro" id="IPR030489">
    <property type="entry name" value="TR_Rrf2-type_CS"/>
</dbReference>
<dbReference type="FunFam" id="3.20.20.70:FF:000008">
    <property type="entry name" value="Dual-specificity RNA methyltransferase RlmN"/>
    <property type="match status" value="1"/>
</dbReference>
<evidence type="ECO:0000256" key="10">
    <source>
        <dbReference type="ARBA" id="ARBA00022694"/>
    </source>
</evidence>
<dbReference type="Gene3D" id="1.10.150.530">
    <property type="match status" value="1"/>
</dbReference>
<comment type="caution">
    <text evidence="17">The sequence shown here is derived from an EMBL/GenBank/DDBJ whole genome shotgun (WGS) entry which is preliminary data.</text>
</comment>
<dbReference type="InterPro" id="IPR029026">
    <property type="entry name" value="tRNA_m1G_MTases_N"/>
</dbReference>
<evidence type="ECO:0000256" key="5">
    <source>
        <dbReference type="ARBA" id="ARBA00022490"/>
    </source>
</evidence>
<evidence type="ECO:0000256" key="4">
    <source>
        <dbReference type="ARBA" id="ARBA00012239"/>
    </source>
</evidence>
<keyword evidence="12" id="KW-0663">Pyridoxal phosphate</keyword>
<evidence type="ECO:0000256" key="15">
    <source>
        <dbReference type="PROSITE-ProRule" id="PRU00706"/>
    </source>
</evidence>
<evidence type="ECO:0000256" key="7">
    <source>
        <dbReference type="ARBA" id="ARBA00022603"/>
    </source>
</evidence>
<comment type="similarity">
    <text evidence="3">Belongs to the class IV-like SAM-binding methyltransferase superfamily. RNA methyltransferase TrmH family.</text>
</comment>
<evidence type="ECO:0000256" key="12">
    <source>
        <dbReference type="ARBA" id="ARBA00022898"/>
    </source>
</evidence>
<dbReference type="NCBIfam" id="TIGR00050">
    <property type="entry name" value="rRNA_methyl_1"/>
    <property type="match status" value="1"/>
</dbReference>
<dbReference type="GO" id="GO:0006228">
    <property type="term" value="P:UTP biosynthetic process"/>
    <property type="evidence" value="ECO:0007669"/>
    <property type="project" value="InterPro"/>
</dbReference>
<dbReference type="GO" id="GO:0003723">
    <property type="term" value="F:RNA binding"/>
    <property type="evidence" value="ECO:0007669"/>
    <property type="project" value="InterPro"/>
</dbReference>
<dbReference type="InterPro" id="IPR015424">
    <property type="entry name" value="PyrdxlP-dep_Trfase"/>
</dbReference>
<keyword evidence="14" id="KW-0411">Iron-sulfur</keyword>
<evidence type="ECO:0000256" key="11">
    <source>
        <dbReference type="ARBA" id="ARBA00022723"/>
    </source>
</evidence>
<evidence type="ECO:0000256" key="13">
    <source>
        <dbReference type="ARBA" id="ARBA00023004"/>
    </source>
</evidence>
<dbReference type="PANTHER" id="PTHR11601:SF34">
    <property type="entry name" value="CYSTEINE DESULFURASE"/>
    <property type="match status" value="1"/>
</dbReference>
<dbReference type="PRINTS" id="PR01243">
    <property type="entry name" value="NUCDPKINASE"/>
</dbReference>
<evidence type="ECO:0000256" key="14">
    <source>
        <dbReference type="ARBA" id="ARBA00023014"/>
    </source>
</evidence>
<dbReference type="InterPro" id="IPR023005">
    <property type="entry name" value="Nucleoside_diP_kinase_AS"/>
</dbReference>
<dbReference type="Pfam" id="PF00266">
    <property type="entry name" value="Aminotran_5"/>
    <property type="match status" value="1"/>
</dbReference>
<dbReference type="GO" id="GO:0008173">
    <property type="term" value="F:RNA methyltransferase activity"/>
    <property type="evidence" value="ECO:0007669"/>
    <property type="project" value="InterPro"/>
</dbReference>
<dbReference type="EMBL" id="CAJNJA010015696">
    <property type="protein sequence ID" value="CAE7366466.1"/>
    <property type="molecule type" value="Genomic_DNA"/>
</dbReference>
<evidence type="ECO:0000256" key="2">
    <source>
        <dbReference type="ARBA" id="ARBA00006490"/>
    </source>
</evidence>
<dbReference type="Pfam" id="PF21016">
    <property type="entry name" value="RlmN_N"/>
    <property type="match status" value="1"/>
</dbReference>
<dbReference type="Gene3D" id="1.10.8.590">
    <property type="match status" value="1"/>
</dbReference>
<evidence type="ECO:0000259" key="16">
    <source>
        <dbReference type="PROSITE" id="PS51918"/>
    </source>
</evidence>
<dbReference type="InterPro" id="IPR048641">
    <property type="entry name" value="RlmN_N"/>
</dbReference>
<keyword evidence="11" id="KW-0479">Metal-binding</keyword>
<dbReference type="Gene3D" id="3.40.1280.10">
    <property type="match status" value="1"/>
</dbReference>
<dbReference type="SMART" id="SM00562">
    <property type="entry name" value="NDK"/>
    <property type="match status" value="1"/>
</dbReference>
<gene>
    <name evidence="17" type="primary">rlmN</name>
    <name evidence="17" type="ORF">SNEC2469_LOCUS9757</name>
</gene>
<comment type="caution">
    <text evidence="15">Lacks conserved residue(s) required for the propagation of feature annotation.</text>
</comment>
<dbReference type="InterPro" id="IPR029028">
    <property type="entry name" value="Alpha/beta_knot_MTases"/>
</dbReference>
<dbReference type="InterPro" id="IPR015422">
    <property type="entry name" value="PyrdxlP-dep_Trfase_small"/>
</dbReference>
<keyword evidence="7" id="KW-0489">Methyltransferase</keyword>
<dbReference type="InterPro" id="IPR015421">
    <property type="entry name" value="PyrdxlP-dep_Trfase_major"/>
</dbReference>
<dbReference type="GO" id="GO:0031071">
    <property type="term" value="F:cysteine desulfurase activity"/>
    <property type="evidence" value="ECO:0007669"/>
    <property type="project" value="UniProtKB-EC"/>
</dbReference>
<name>A0A812Q6P6_9DINO</name>
<organism evidence="17 18">
    <name type="scientific">Symbiodinium necroappetens</name>
    <dbReference type="NCBI Taxonomy" id="1628268"/>
    <lineage>
        <taxon>Eukaryota</taxon>
        <taxon>Sar</taxon>
        <taxon>Alveolata</taxon>
        <taxon>Dinophyceae</taxon>
        <taxon>Suessiales</taxon>
        <taxon>Symbiodiniaceae</taxon>
        <taxon>Symbiodinium</taxon>
    </lineage>
</organism>
<evidence type="ECO:0000313" key="18">
    <source>
        <dbReference type="Proteomes" id="UP000601435"/>
    </source>
</evidence>
<reference evidence="17" key="1">
    <citation type="submission" date="2021-02" db="EMBL/GenBank/DDBJ databases">
        <authorList>
            <person name="Dougan E. K."/>
            <person name="Rhodes N."/>
            <person name="Thang M."/>
            <person name="Chan C."/>
        </authorList>
    </citation>
    <scope>NUCLEOTIDE SEQUENCE</scope>
</reference>
<evidence type="ECO:0000256" key="1">
    <source>
        <dbReference type="ARBA" id="ARBA00001933"/>
    </source>
</evidence>
<dbReference type="Gene3D" id="1.10.10.10">
    <property type="entry name" value="Winged helix-like DNA-binding domain superfamily/Winged helix DNA-binding domain"/>
    <property type="match status" value="1"/>
</dbReference>
<dbReference type="PROSITE" id="PS00595">
    <property type="entry name" value="AA_TRANSFER_CLASS_5"/>
    <property type="match status" value="1"/>
</dbReference>
<keyword evidence="18" id="KW-1185">Reference proteome</keyword>